<sequence>MSSQNTSLHTLSMFNGFILLYLLEKKLLVKKQQDDEEADRARRNELVVTFDLVGRKRSLCQSRLLKLLKAMSCGQARVNVTVIEKRLDFGGWQKAVVYDSVNPDLSWQEIGKVIVKHTGKEEITLFPFGKGRSVFFAESVNEAIYFVRGPLNVQEYQILLHPWTPAMNTFCDEVLKTQVVSMLRGMLWGLLEVDHDTSSGHVLSAIRLEVQNSRGNAVPRRVSILDKTSIITAIVELEGLWWSALASKS</sequence>
<evidence type="ECO:0008006" key="3">
    <source>
        <dbReference type="Google" id="ProtNLM"/>
    </source>
</evidence>
<protein>
    <recommendedName>
        <fullName evidence="3">DUF4283 domain-containing protein</fullName>
    </recommendedName>
</protein>
<comment type="caution">
    <text evidence="1">The sequence shown here is derived from an EMBL/GenBank/DDBJ whole genome shotgun (WGS) entry which is preliminary data.</text>
</comment>
<reference evidence="1 2" key="1">
    <citation type="journal article" date="2020" name="IScience">
        <title>Genome Sequencing of the Endangered Kingdonia uniflora (Circaeasteraceae, Ranunculales) Reveals Potential Mechanisms of Evolutionary Specialization.</title>
        <authorList>
            <person name="Sun Y."/>
            <person name="Deng T."/>
            <person name="Zhang A."/>
            <person name="Moore M.J."/>
            <person name="Landis J.B."/>
            <person name="Lin N."/>
            <person name="Zhang H."/>
            <person name="Zhang X."/>
            <person name="Huang J."/>
            <person name="Zhang X."/>
            <person name="Sun H."/>
            <person name="Wang H."/>
        </authorList>
    </citation>
    <scope>NUCLEOTIDE SEQUENCE [LARGE SCALE GENOMIC DNA]</scope>
    <source>
        <strain evidence="1">TB1705</strain>
        <tissue evidence="1">Leaf</tissue>
    </source>
</reference>
<dbReference type="AlphaFoldDB" id="A0A7J7M093"/>
<keyword evidence="2" id="KW-1185">Reference proteome</keyword>
<proteinExistence type="predicted"/>
<organism evidence="1 2">
    <name type="scientific">Kingdonia uniflora</name>
    <dbReference type="NCBI Taxonomy" id="39325"/>
    <lineage>
        <taxon>Eukaryota</taxon>
        <taxon>Viridiplantae</taxon>
        <taxon>Streptophyta</taxon>
        <taxon>Embryophyta</taxon>
        <taxon>Tracheophyta</taxon>
        <taxon>Spermatophyta</taxon>
        <taxon>Magnoliopsida</taxon>
        <taxon>Ranunculales</taxon>
        <taxon>Circaeasteraceae</taxon>
        <taxon>Kingdonia</taxon>
    </lineage>
</organism>
<evidence type="ECO:0000313" key="1">
    <source>
        <dbReference type="EMBL" id="KAF6148224.1"/>
    </source>
</evidence>
<dbReference type="Proteomes" id="UP000541444">
    <property type="component" value="Unassembled WGS sequence"/>
</dbReference>
<dbReference type="OrthoDB" id="967795at2759"/>
<name>A0A7J7M093_9MAGN</name>
<dbReference type="EMBL" id="JACGCM010001854">
    <property type="protein sequence ID" value="KAF6148224.1"/>
    <property type="molecule type" value="Genomic_DNA"/>
</dbReference>
<accession>A0A7J7M093</accession>
<evidence type="ECO:0000313" key="2">
    <source>
        <dbReference type="Proteomes" id="UP000541444"/>
    </source>
</evidence>
<gene>
    <name evidence="1" type="ORF">GIB67_011999</name>
</gene>